<dbReference type="PANTHER" id="PTHR10357">
    <property type="entry name" value="ALPHA-AMYLASE FAMILY MEMBER"/>
    <property type="match status" value="1"/>
</dbReference>
<reference evidence="2 3" key="1">
    <citation type="submission" date="2020-03" db="EMBL/GenBank/DDBJ databases">
        <title>Genomic Encyclopedia of Type Strains, Phase IV (KMG-IV): sequencing the most valuable type-strain genomes for metagenomic binning, comparative biology and taxonomic classification.</title>
        <authorList>
            <person name="Goeker M."/>
        </authorList>
    </citation>
    <scope>NUCLEOTIDE SEQUENCE [LARGE SCALE GENOMIC DNA]</scope>
    <source>
        <strain evidence="2 3">DSM 102865</strain>
    </source>
</reference>
<evidence type="ECO:0000313" key="3">
    <source>
        <dbReference type="Proteomes" id="UP001179181"/>
    </source>
</evidence>
<dbReference type="EMBL" id="JAASQJ010000003">
    <property type="protein sequence ID" value="NIJ54392.1"/>
    <property type="molecule type" value="Genomic_DNA"/>
</dbReference>
<dbReference type="RefSeq" id="WP_167272502.1">
    <property type="nucleotide sequence ID" value="NZ_JAASQJ010000003.1"/>
</dbReference>
<dbReference type="SMART" id="SM00642">
    <property type="entry name" value="Aamy"/>
    <property type="match status" value="1"/>
</dbReference>
<comment type="caution">
    <text evidence="2">The sequence shown here is derived from an EMBL/GenBank/DDBJ whole genome shotgun (WGS) entry which is preliminary data.</text>
</comment>
<organism evidence="2 3">
    <name type="scientific">Dyadobacter arcticus</name>
    <dbReference type="NCBI Taxonomy" id="1078754"/>
    <lineage>
        <taxon>Bacteria</taxon>
        <taxon>Pseudomonadati</taxon>
        <taxon>Bacteroidota</taxon>
        <taxon>Cytophagia</taxon>
        <taxon>Cytophagales</taxon>
        <taxon>Spirosomataceae</taxon>
        <taxon>Dyadobacter</taxon>
    </lineage>
</organism>
<feature type="domain" description="Glycosyl hydrolase family 13 catalytic" evidence="1">
    <location>
        <begin position="47"/>
        <end position="520"/>
    </location>
</feature>
<protein>
    <submittedName>
        <fullName evidence="2">Glycosidase</fullName>
    </submittedName>
</protein>
<sequence length="683" mass="76310">MSTPFDLIEPDRPDSLAGAKSLINRAIREGVSYFPSPISWRDEVLYFLLPDRFSDGQESTRPMLTREEIAELRQTPNRPDWDWNLWSDSGERWQGGTINGIRNQLGYLKKLGISAIWIGPIFKQRARLDTYHGYGIQDFLDVDPRFGNRAELVTLVKEAHDQGIRILLDVIVNHSGDNWGYVAPDNELNTAQNQPPYQGWANYYGNPDDENMRKWKLAWRDEAQAGFTTEPSDIISRHEGAWPLEFQSKDIYTRAGMGDLGESNNISDPHAQHKRTDFLALKDFALDVPGTLTQLIQCLQYWIALTDCDGFRIDTVKHMALEETRNFCGAIREFADLIGKHNFLLIGEIAGGDNFQDIVMDYTAMMERNLNAALDIGGARLTLSSVAKGLVNGNAYFHIFNQQSQGFESHRNFGDRHVSILDDHDHVFGSKIRFSAEVPDDFAVKDYYVTVPVAIQLFTLGIPCIYYGTEQAFAGPANSQAGKVQNWPGHDKYLREAMFGPSHPRANFKLELQTQLDQLDESLPGFGPFGTAGKHCFDENSPAFVRISNLCELRAGHPVLRLGRQYPRQIQLPGTGFEFPAPGEIVAWSRILYNQEALCIVNPNGVNERGGNVVIAGELSPTGVEYVVIGNTAQAATGPGYTGTHSIGSKLTVKRNSPGEPAFIEIRNVQPAEVIVLIKDTFA</sequence>
<dbReference type="Pfam" id="PF00128">
    <property type="entry name" value="Alpha-amylase"/>
    <property type="match status" value="1"/>
</dbReference>
<dbReference type="InterPro" id="IPR006047">
    <property type="entry name" value="GH13_cat_dom"/>
</dbReference>
<keyword evidence="3" id="KW-1185">Reference proteome</keyword>
<proteinExistence type="predicted"/>
<evidence type="ECO:0000313" key="2">
    <source>
        <dbReference type="EMBL" id="NIJ54392.1"/>
    </source>
</evidence>
<dbReference type="Gene3D" id="3.20.20.80">
    <property type="entry name" value="Glycosidases"/>
    <property type="match status" value="2"/>
</dbReference>
<name>A0ABX0UN37_9BACT</name>
<keyword evidence="2" id="KW-0326">Glycosidase</keyword>
<gene>
    <name evidence="2" type="ORF">FHS68_003574</name>
</gene>
<dbReference type="SUPFAM" id="SSF51445">
    <property type="entry name" value="(Trans)glycosidases"/>
    <property type="match status" value="1"/>
</dbReference>
<evidence type="ECO:0000259" key="1">
    <source>
        <dbReference type="SMART" id="SM00642"/>
    </source>
</evidence>
<keyword evidence="2" id="KW-0378">Hydrolase</keyword>
<accession>A0ABX0UN37</accession>
<dbReference type="Proteomes" id="UP001179181">
    <property type="component" value="Unassembled WGS sequence"/>
</dbReference>
<dbReference type="InterPro" id="IPR017853">
    <property type="entry name" value="GH"/>
</dbReference>
<dbReference type="PANTHER" id="PTHR10357:SF209">
    <property type="entry name" value="PERIPLASMIC ALPHA-AMYLASE"/>
    <property type="match status" value="1"/>
</dbReference>
<dbReference type="GO" id="GO:0016798">
    <property type="term" value="F:hydrolase activity, acting on glycosyl bonds"/>
    <property type="evidence" value="ECO:0007669"/>
    <property type="project" value="UniProtKB-KW"/>
</dbReference>